<dbReference type="PIRSF" id="PIRSF004553">
    <property type="entry name" value="CHP00095"/>
    <property type="match status" value="1"/>
</dbReference>
<protein>
    <submittedName>
        <fullName evidence="3">16S rRNA (Guanine(966)-N(2))-methyltransferase RsmD</fullName>
    </submittedName>
</protein>
<dbReference type="NCBIfam" id="TIGR00095">
    <property type="entry name" value="16S rRNA (guanine(966)-N(2))-methyltransferase RsmD"/>
    <property type="match status" value="1"/>
</dbReference>
<dbReference type="Pfam" id="PF03602">
    <property type="entry name" value="Cons_hypoth95"/>
    <property type="match status" value="1"/>
</dbReference>
<dbReference type="InterPro" id="IPR004398">
    <property type="entry name" value="RNA_MeTrfase_RsmD"/>
</dbReference>
<proteinExistence type="predicted"/>
<dbReference type="OrthoDB" id="9803017at2"/>
<keyword evidence="1 3" id="KW-0489">Methyltransferase</keyword>
<dbReference type="PROSITE" id="PS00092">
    <property type="entry name" value="N6_MTASE"/>
    <property type="match status" value="1"/>
</dbReference>
<dbReference type="InterPro" id="IPR029063">
    <property type="entry name" value="SAM-dependent_MTases_sf"/>
</dbReference>
<evidence type="ECO:0000313" key="3">
    <source>
        <dbReference type="EMBL" id="OSI14455.1"/>
    </source>
</evidence>
<dbReference type="InterPro" id="IPR002052">
    <property type="entry name" value="DNA_methylase_N6_adenine_CS"/>
</dbReference>
<dbReference type="SUPFAM" id="SSF53335">
    <property type="entry name" value="S-adenosyl-L-methionine-dependent methyltransferases"/>
    <property type="match status" value="1"/>
</dbReference>
<dbReference type="RefSeq" id="WP_085366775.1">
    <property type="nucleotide sequence ID" value="NZ_CAUJPZ010000041.1"/>
</dbReference>
<sequence length="183" mass="20331">MKHSKHQNQIRIIGGSCRGRKLHFNDADGLRPTPDSVRERLFNWLGQNLTGQAVLDLFAGSGALGLEAASRNAASVVLVENNRRTLQTIEGNIRDLGLKQVETVCSDGLLYLKHCGETFDTVFLDPPFSWQQWPDLFALLQGRLNIGAMVYIEAGSLPPFPDWLAPYREGKAGMSKFALLEYS</sequence>
<dbReference type="Proteomes" id="UP000193118">
    <property type="component" value="Unassembled WGS sequence"/>
</dbReference>
<dbReference type="PANTHER" id="PTHR43542">
    <property type="entry name" value="METHYLTRANSFERASE"/>
    <property type="match status" value="1"/>
</dbReference>
<evidence type="ECO:0000313" key="4">
    <source>
        <dbReference type="Proteomes" id="UP000193118"/>
    </source>
</evidence>
<accession>A0A1X3D3X7</accession>
<evidence type="ECO:0000256" key="1">
    <source>
        <dbReference type="ARBA" id="ARBA00022603"/>
    </source>
</evidence>
<dbReference type="GeneID" id="94581705"/>
<reference evidence="4" key="1">
    <citation type="submission" date="2017-01" db="EMBL/GenBank/DDBJ databases">
        <authorList>
            <person name="Wolfgang W.J."/>
            <person name="Cole J."/>
            <person name="Wroblewski D."/>
            <person name="Mcginnis J."/>
            <person name="Musser K.A."/>
        </authorList>
    </citation>
    <scope>NUCLEOTIDE SEQUENCE [LARGE SCALE GENOMIC DNA]</scope>
    <source>
        <strain evidence="4">DSM 19151</strain>
    </source>
</reference>
<name>A0A1X3D3X7_9NEIS</name>
<keyword evidence="2 3" id="KW-0808">Transferase</keyword>
<dbReference type="PANTHER" id="PTHR43542:SF1">
    <property type="entry name" value="METHYLTRANSFERASE"/>
    <property type="match status" value="1"/>
</dbReference>
<dbReference type="GO" id="GO:0031167">
    <property type="term" value="P:rRNA methylation"/>
    <property type="evidence" value="ECO:0007669"/>
    <property type="project" value="InterPro"/>
</dbReference>
<dbReference type="CDD" id="cd02440">
    <property type="entry name" value="AdoMet_MTases"/>
    <property type="match status" value="1"/>
</dbReference>
<dbReference type="GO" id="GO:0003676">
    <property type="term" value="F:nucleic acid binding"/>
    <property type="evidence" value="ECO:0007669"/>
    <property type="project" value="InterPro"/>
</dbReference>
<dbReference type="Gene3D" id="3.40.50.150">
    <property type="entry name" value="Vaccinia Virus protein VP39"/>
    <property type="match status" value="1"/>
</dbReference>
<gene>
    <name evidence="3" type="ORF">BWD09_10535</name>
</gene>
<comment type="caution">
    <text evidence="3">The sequence shown here is derived from an EMBL/GenBank/DDBJ whole genome shotgun (WGS) entry which is preliminary data.</text>
</comment>
<dbReference type="GO" id="GO:0008168">
    <property type="term" value="F:methyltransferase activity"/>
    <property type="evidence" value="ECO:0007669"/>
    <property type="project" value="UniProtKB-KW"/>
</dbReference>
<evidence type="ECO:0000256" key="2">
    <source>
        <dbReference type="ARBA" id="ARBA00022679"/>
    </source>
</evidence>
<organism evidence="3 4">
    <name type="scientific">Neisseria dentiae</name>
    <dbReference type="NCBI Taxonomy" id="194197"/>
    <lineage>
        <taxon>Bacteria</taxon>
        <taxon>Pseudomonadati</taxon>
        <taxon>Pseudomonadota</taxon>
        <taxon>Betaproteobacteria</taxon>
        <taxon>Neisseriales</taxon>
        <taxon>Neisseriaceae</taxon>
        <taxon>Neisseria</taxon>
    </lineage>
</organism>
<keyword evidence="4" id="KW-1185">Reference proteome</keyword>
<dbReference type="AlphaFoldDB" id="A0A1X3D3X7"/>
<dbReference type="EMBL" id="MTBO01000035">
    <property type="protein sequence ID" value="OSI14455.1"/>
    <property type="molecule type" value="Genomic_DNA"/>
</dbReference>
<dbReference type="STRING" id="194197.BWD09_10535"/>